<keyword evidence="5 6" id="KW-0482">Metalloprotease</keyword>
<dbReference type="PROSITE" id="PS51864">
    <property type="entry name" value="ASTACIN"/>
    <property type="match status" value="1"/>
</dbReference>
<dbReference type="SUPFAM" id="SSF55486">
    <property type="entry name" value="Metalloproteases ('zincins'), catalytic domain"/>
    <property type="match status" value="1"/>
</dbReference>
<feature type="domain" description="Peptidase M12A" evidence="7">
    <location>
        <begin position="79"/>
        <end position="269"/>
    </location>
</feature>
<feature type="binding site" evidence="6">
    <location>
        <position position="166"/>
    </location>
    <ligand>
        <name>Zn(2+)</name>
        <dbReference type="ChEBI" id="CHEBI:29105"/>
        <note>catalytic</note>
    </ligand>
</feature>
<keyword evidence="2 6" id="KW-0479">Metal-binding</keyword>
<comment type="caution">
    <text evidence="6">Lacks conserved residue(s) required for the propagation of feature annotation.</text>
</comment>
<reference evidence="8 9" key="1">
    <citation type="journal article" date="2014" name="Int. J. Syst. Evol. Microbiol.">
        <title>Complete genome sequence of Corynebacterium casei LMG S-19264T (=DSM 44701T), isolated from a smear-ripened cheese.</title>
        <authorList>
            <consortium name="US DOE Joint Genome Institute (JGI-PGF)"/>
            <person name="Walter F."/>
            <person name="Albersmeier A."/>
            <person name="Kalinowski J."/>
            <person name="Ruckert C."/>
        </authorList>
    </citation>
    <scope>NUCLEOTIDE SEQUENCE [LARGE SCALE GENOMIC DNA]</scope>
    <source>
        <strain evidence="8 9">KCTC 12285</strain>
    </source>
</reference>
<dbReference type="InterPro" id="IPR006026">
    <property type="entry name" value="Peptidase_Metallo"/>
</dbReference>
<dbReference type="Proteomes" id="UP000601108">
    <property type="component" value="Unassembled WGS sequence"/>
</dbReference>
<evidence type="ECO:0000256" key="6">
    <source>
        <dbReference type="PROSITE-ProRule" id="PRU01211"/>
    </source>
</evidence>
<dbReference type="Gene3D" id="3.40.390.10">
    <property type="entry name" value="Collagenase (Catalytic Domain)"/>
    <property type="match status" value="1"/>
</dbReference>
<comment type="cofactor">
    <cofactor evidence="6">
        <name>Zn(2+)</name>
        <dbReference type="ChEBI" id="CHEBI:29105"/>
    </cofactor>
    <text evidence="6">Binds 1 zinc ion per subunit.</text>
</comment>
<dbReference type="RefSeq" id="WP_229809258.1">
    <property type="nucleotide sequence ID" value="NZ_BMWS01000011.1"/>
</dbReference>
<dbReference type="EMBL" id="BMWS01000011">
    <property type="protein sequence ID" value="GGX18042.1"/>
    <property type="molecule type" value="Genomic_DNA"/>
</dbReference>
<evidence type="ECO:0000256" key="2">
    <source>
        <dbReference type="ARBA" id="ARBA00022723"/>
    </source>
</evidence>
<evidence type="ECO:0000259" key="7">
    <source>
        <dbReference type="PROSITE" id="PS51864"/>
    </source>
</evidence>
<dbReference type="SUPFAM" id="SSF50405">
    <property type="entry name" value="Actin-crosslinking proteins"/>
    <property type="match status" value="1"/>
</dbReference>
<dbReference type="SMART" id="SM00235">
    <property type="entry name" value="ZnMc"/>
    <property type="match status" value="1"/>
</dbReference>
<feature type="active site" evidence="6">
    <location>
        <position position="167"/>
    </location>
</feature>
<comment type="caution">
    <text evidence="8">The sequence shown here is derived from an EMBL/GenBank/DDBJ whole genome shotgun (WGS) entry which is preliminary data.</text>
</comment>
<dbReference type="GO" id="GO:0008270">
    <property type="term" value="F:zinc ion binding"/>
    <property type="evidence" value="ECO:0007669"/>
    <property type="project" value="UniProtKB-UniRule"/>
</dbReference>
<dbReference type="CDD" id="cd23342">
    <property type="entry name" value="beta-trefoil_FSCN_ZgPorA-like"/>
    <property type="match status" value="1"/>
</dbReference>
<sequence length="398" mass="44110">MSCEKDVVEQEQQNSSVNTTNSLVENHVLEKAYPNTKGEWTEIELYGQPVMAEKIGEEYIIEGDIKVIPDHKIDKGDLKSTGRTQGRWSKNTVYYAIESGMPDQGRITSAIAHWQANTAVRFLPRTNQIDYVYFRSGSGCSSYVGRIGGKQDITLASGCTTGNTIHEIGHAVGLWHEQSRKDRDQYLTINFQNITSGREHNFQTYVQRGDDGNEYSATLDFGSIMMYSSYAFSKNGQPTIVKKNGSTFSTQRNGLSSADKQGIAVMYPSSEPTGIIINLKGSNSKYVSSENGNGPMNCNRVNLGPWEKFQLIRLSNRKVALKGNNGKYVSSENGDHPITCNRTVIGSYEEFVLVNTGGNKYALRGNNGKYISSEDGSKPMTCNRTNIGSWEQFIISGL</sequence>
<evidence type="ECO:0000313" key="8">
    <source>
        <dbReference type="EMBL" id="GGX18042.1"/>
    </source>
</evidence>
<dbReference type="InterPro" id="IPR010414">
    <property type="entry name" value="FRG1"/>
</dbReference>
<feature type="binding site" evidence="6">
    <location>
        <position position="176"/>
    </location>
    <ligand>
        <name>Zn(2+)</name>
        <dbReference type="ChEBI" id="CHEBI:29105"/>
        <note>catalytic</note>
    </ligand>
</feature>
<dbReference type="CDD" id="cd04280">
    <property type="entry name" value="ZnMc_astacin_like"/>
    <property type="match status" value="1"/>
</dbReference>
<gene>
    <name evidence="8" type="ORF">GCM10007384_19400</name>
</gene>
<dbReference type="InterPro" id="IPR008999">
    <property type="entry name" value="Actin-crosslinking"/>
</dbReference>
<feature type="binding site" evidence="6">
    <location>
        <position position="170"/>
    </location>
    <ligand>
        <name>Zn(2+)</name>
        <dbReference type="ChEBI" id="CHEBI:29105"/>
        <note>catalytic</note>
    </ligand>
</feature>
<dbReference type="AlphaFoldDB" id="A0A918JVD0"/>
<dbReference type="PANTHER" id="PTHR10127">
    <property type="entry name" value="DISCOIDIN, CUB, EGF, LAMININ , AND ZINC METALLOPROTEASE DOMAIN CONTAINING"/>
    <property type="match status" value="1"/>
</dbReference>
<dbReference type="GO" id="GO:0006508">
    <property type="term" value="P:proteolysis"/>
    <property type="evidence" value="ECO:0007669"/>
    <property type="project" value="UniProtKB-KW"/>
</dbReference>
<evidence type="ECO:0000313" key="9">
    <source>
        <dbReference type="Proteomes" id="UP000601108"/>
    </source>
</evidence>
<keyword evidence="3 6" id="KW-0378">Hydrolase</keyword>
<organism evidence="8 9">
    <name type="scientific">Aquimarina muelleri</name>
    <dbReference type="NCBI Taxonomy" id="279356"/>
    <lineage>
        <taxon>Bacteria</taxon>
        <taxon>Pseudomonadati</taxon>
        <taxon>Bacteroidota</taxon>
        <taxon>Flavobacteriia</taxon>
        <taxon>Flavobacteriales</taxon>
        <taxon>Flavobacteriaceae</taxon>
        <taxon>Aquimarina</taxon>
    </lineage>
</organism>
<dbReference type="InterPro" id="IPR024079">
    <property type="entry name" value="MetalloPept_cat_dom_sf"/>
</dbReference>
<dbReference type="GO" id="GO:0004222">
    <property type="term" value="F:metalloendopeptidase activity"/>
    <property type="evidence" value="ECO:0007669"/>
    <property type="project" value="UniProtKB-UniRule"/>
</dbReference>
<dbReference type="Pfam" id="PF06229">
    <property type="entry name" value="FRG1"/>
    <property type="match status" value="1"/>
</dbReference>
<keyword evidence="9" id="KW-1185">Reference proteome</keyword>
<dbReference type="InterPro" id="IPR034035">
    <property type="entry name" value="Astacin-like_dom"/>
</dbReference>
<evidence type="ECO:0000256" key="4">
    <source>
        <dbReference type="ARBA" id="ARBA00022833"/>
    </source>
</evidence>
<proteinExistence type="predicted"/>
<protein>
    <recommendedName>
        <fullName evidence="7">Peptidase M12A domain-containing protein</fullName>
    </recommendedName>
</protein>
<dbReference type="PRINTS" id="PR00480">
    <property type="entry name" value="ASTACIN"/>
</dbReference>
<dbReference type="InterPro" id="IPR001506">
    <property type="entry name" value="Peptidase_M12A"/>
</dbReference>
<evidence type="ECO:0000256" key="5">
    <source>
        <dbReference type="ARBA" id="ARBA00023049"/>
    </source>
</evidence>
<keyword evidence="1 6" id="KW-0645">Protease</keyword>
<name>A0A918JVD0_9FLAO</name>
<accession>A0A918JVD0</accession>
<keyword evidence="4 6" id="KW-0862">Zinc</keyword>
<evidence type="ECO:0000256" key="3">
    <source>
        <dbReference type="ARBA" id="ARBA00022801"/>
    </source>
</evidence>
<dbReference type="Pfam" id="PF01400">
    <property type="entry name" value="Astacin"/>
    <property type="match status" value="1"/>
</dbReference>
<dbReference type="PANTHER" id="PTHR10127:SF780">
    <property type="entry name" value="METALLOENDOPEPTIDASE"/>
    <property type="match status" value="1"/>
</dbReference>
<evidence type="ECO:0000256" key="1">
    <source>
        <dbReference type="ARBA" id="ARBA00022670"/>
    </source>
</evidence>
<dbReference type="Gene3D" id="2.80.10.50">
    <property type="match status" value="1"/>
</dbReference>